<gene>
    <name evidence="10" type="primary">RvY_17830-1</name>
    <name evidence="10" type="synonym">RvY_17830.1</name>
    <name evidence="10" type="ORF">RvY_17830</name>
</gene>
<dbReference type="SUPFAM" id="SSF52313">
    <property type="entry name" value="Ribosomal protein S2"/>
    <property type="match status" value="1"/>
</dbReference>
<dbReference type="EMBL" id="BDGG01000016">
    <property type="protein sequence ID" value="GAV08085.1"/>
    <property type="molecule type" value="Genomic_DNA"/>
</dbReference>
<feature type="compositionally biased region" description="Gly residues" evidence="8">
    <location>
        <begin position="305"/>
        <end position="315"/>
    </location>
</feature>
<comment type="subunit">
    <text evidence="6">Component of the small ribosomal subunit. Mature ribosomes consist of a small (40S) and a large (60S) subunit. The 40S subunit contains about 33 different proteins and 1 molecule of RNA (18S). The 60S subunit contains about 49 different proteins and 3 molecules of RNA (28S, 5.8S and 5S). Interacts with ribosomal protein S21.</text>
</comment>
<dbReference type="PANTHER" id="PTHR11489">
    <property type="entry name" value="40S RIBOSOMAL PROTEIN SA"/>
    <property type="match status" value="1"/>
</dbReference>
<evidence type="ECO:0000256" key="3">
    <source>
        <dbReference type="ARBA" id="ARBA00022490"/>
    </source>
</evidence>
<keyword evidence="5 6" id="KW-0687">Ribonucleoprotein</keyword>
<dbReference type="NCBIfam" id="TIGR01012">
    <property type="entry name" value="uS2_euk_arch"/>
    <property type="match status" value="1"/>
</dbReference>
<comment type="similarity">
    <text evidence="2 6 7">Belongs to the universal ribosomal protein uS2 family.</text>
</comment>
<dbReference type="InterPro" id="IPR018130">
    <property type="entry name" value="Ribosomal_uS2_CS"/>
</dbReference>
<proteinExistence type="inferred from homology"/>
<dbReference type="STRING" id="947166.A0A1D1W3J7"/>
<comment type="function">
    <text evidence="6">Required for the assembly and/or stability of the 40S ribosomal subunit. Required for the processing of the 20S rRNA-precursor to mature 18S rRNA in a late step of the maturation of 40S ribosomal subunits.</text>
</comment>
<dbReference type="GO" id="GO:0000028">
    <property type="term" value="P:ribosomal small subunit assembly"/>
    <property type="evidence" value="ECO:0007669"/>
    <property type="project" value="UniProtKB-UniRule"/>
</dbReference>
<dbReference type="GO" id="GO:0022627">
    <property type="term" value="C:cytosolic small ribosomal subunit"/>
    <property type="evidence" value="ECO:0007669"/>
    <property type="project" value="UniProtKB-UniRule"/>
</dbReference>
<evidence type="ECO:0000256" key="5">
    <source>
        <dbReference type="ARBA" id="ARBA00023274"/>
    </source>
</evidence>
<dbReference type="GO" id="GO:0003735">
    <property type="term" value="F:structural constituent of ribosome"/>
    <property type="evidence" value="ECO:0007669"/>
    <property type="project" value="UniProtKB-UniRule"/>
</dbReference>
<dbReference type="InterPro" id="IPR027498">
    <property type="entry name" value="Ribosomal_uS2_euk"/>
</dbReference>
<evidence type="ECO:0000256" key="1">
    <source>
        <dbReference type="ARBA" id="ARBA00004496"/>
    </source>
</evidence>
<dbReference type="CDD" id="cd01425">
    <property type="entry name" value="RPS2"/>
    <property type="match status" value="1"/>
</dbReference>
<organism evidence="10 11">
    <name type="scientific">Ramazzottius varieornatus</name>
    <name type="common">Water bear</name>
    <name type="synonym">Tardigrade</name>
    <dbReference type="NCBI Taxonomy" id="947166"/>
    <lineage>
        <taxon>Eukaryota</taxon>
        <taxon>Metazoa</taxon>
        <taxon>Ecdysozoa</taxon>
        <taxon>Tardigrada</taxon>
        <taxon>Eutardigrada</taxon>
        <taxon>Parachela</taxon>
        <taxon>Hypsibioidea</taxon>
        <taxon>Ramazzottiidae</taxon>
        <taxon>Ramazzottius</taxon>
    </lineage>
</organism>
<dbReference type="InterPro" id="IPR001865">
    <property type="entry name" value="Ribosomal_uS2"/>
</dbReference>
<feature type="region of interest" description="Disordered" evidence="8">
    <location>
        <begin position="280"/>
        <end position="315"/>
    </location>
</feature>
<dbReference type="PROSITE" id="PS00962">
    <property type="entry name" value="RIBOSOMAL_S2_1"/>
    <property type="match status" value="1"/>
</dbReference>
<dbReference type="GO" id="GO:0006412">
    <property type="term" value="P:translation"/>
    <property type="evidence" value="ECO:0007669"/>
    <property type="project" value="UniProtKB-UniRule"/>
</dbReference>
<comment type="caution">
    <text evidence="10">The sequence shown here is derived from an EMBL/GenBank/DDBJ whole genome shotgun (WGS) entry which is preliminary data.</text>
</comment>
<evidence type="ECO:0000313" key="11">
    <source>
        <dbReference type="Proteomes" id="UP000186922"/>
    </source>
</evidence>
<comment type="subcellular location">
    <subcellularLocation>
        <location evidence="1 6">Cytoplasm</location>
    </subcellularLocation>
</comment>
<evidence type="ECO:0000259" key="9">
    <source>
        <dbReference type="Pfam" id="PF16122"/>
    </source>
</evidence>
<dbReference type="Pfam" id="PF00318">
    <property type="entry name" value="Ribosomal_S2"/>
    <property type="match status" value="1"/>
</dbReference>
<dbReference type="PROSITE" id="PS00963">
    <property type="entry name" value="RIBOSOMAL_S2_2"/>
    <property type="match status" value="1"/>
</dbReference>
<evidence type="ECO:0000256" key="2">
    <source>
        <dbReference type="ARBA" id="ARBA00006242"/>
    </source>
</evidence>
<dbReference type="Proteomes" id="UP000186922">
    <property type="component" value="Unassembled WGS sequence"/>
</dbReference>
<evidence type="ECO:0000256" key="8">
    <source>
        <dbReference type="SAM" id="MobiDB-lite"/>
    </source>
</evidence>
<sequence length="315" mass="35124">MASSEQSSVLNLRMDDALKLLACNTHLGTQNVDFQMESYVYKRRLDGIHIINLRKTWEKIVLAARAVAAVEDPSEIFVISSRPYGQRAVLKFAVHTGATPIAGRFTPGTFTNQIQKAFREPRLLIVTDPRTDHQPIVEASYVNIPVIAFASTDSPLRFVDIAIPCNNKASQSIGLIWWLLAREVLRIRGTVSRSPDKPWSVMVDLFFYRDPEEVDKEEQQNVPALASATQQQSNYAHDWVNSQEGAADAGLSMGNMLIEDVKDWAAEPQVSTNQFQVTGEDWQGKAVSHEWQASTKPDPEAGANNWGGGNNTENW</sequence>
<evidence type="ECO:0000256" key="4">
    <source>
        <dbReference type="ARBA" id="ARBA00022980"/>
    </source>
</evidence>
<dbReference type="Gene3D" id="3.40.50.10490">
    <property type="entry name" value="Glucose-6-phosphate isomerase like protein, domain 1"/>
    <property type="match status" value="1"/>
</dbReference>
<evidence type="ECO:0000256" key="7">
    <source>
        <dbReference type="RuleBase" id="RU003631"/>
    </source>
</evidence>
<dbReference type="HAMAP" id="MF_03015">
    <property type="entry name" value="Ribosomal_S2_euk"/>
    <property type="match status" value="1"/>
</dbReference>
<keyword evidence="4 6" id="KW-0689">Ribosomal protein</keyword>
<dbReference type="InterPro" id="IPR023591">
    <property type="entry name" value="Ribosomal_uS2_flav_dom_sf"/>
</dbReference>
<protein>
    <recommendedName>
        <fullName evidence="6">Small ribosomal subunit protein uS2</fullName>
    </recommendedName>
</protein>
<dbReference type="OrthoDB" id="414863at2759"/>
<accession>A0A1D1W3J7</accession>
<dbReference type="PRINTS" id="PR00395">
    <property type="entry name" value="RIBOSOMALS2"/>
</dbReference>
<dbReference type="Pfam" id="PF16122">
    <property type="entry name" value="40S_SA_C"/>
    <property type="match status" value="1"/>
</dbReference>
<keyword evidence="11" id="KW-1185">Reference proteome</keyword>
<reference evidence="10 11" key="1">
    <citation type="journal article" date="2016" name="Nat. Commun.">
        <title>Extremotolerant tardigrade genome and improved radiotolerance of human cultured cells by tardigrade-unique protein.</title>
        <authorList>
            <person name="Hashimoto T."/>
            <person name="Horikawa D.D."/>
            <person name="Saito Y."/>
            <person name="Kuwahara H."/>
            <person name="Kozuka-Hata H."/>
            <person name="Shin-I T."/>
            <person name="Minakuchi Y."/>
            <person name="Ohishi K."/>
            <person name="Motoyama A."/>
            <person name="Aizu T."/>
            <person name="Enomoto A."/>
            <person name="Kondo K."/>
            <person name="Tanaka S."/>
            <person name="Hara Y."/>
            <person name="Koshikawa S."/>
            <person name="Sagara H."/>
            <person name="Miura T."/>
            <person name="Yokobori S."/>
            <person name="Miyagawa K."/>
            <person name="Suzuki Y."/>
            <person name="Kubo T."/>
            <person name="Oyama M."/>
            <person name="Kohara Y."/>
            <person name="Fujiyama A."/>
            <person name="Arakawa K."/>
            <person name="Katayama T."/>
            <person name="Toyoda A."/>
            <person name="Kunieda T."/>
        </authorList>
    </citation>
    <scope>NUCLEOTIDE SEQUENCE [LARGE SCALE GENOMIC DNA]</scope>
    <source>
        <strain evidence="10 11">YOKOZUNA-1</strain>
    </source>
</reference>
<dbReference type="FunFam" id="3.40.50.10490:FF:000012">
    <property type="entry name" value="40S ribosomal protein SA"/>
    <property type="match status" value="1"/>
</dbReference>
<feature type="domain" description="Small ribosomal subunit protein uS2 C-terminal" evidence="9">
    <location>
        <begin position="206"/>
        <end position="307"/>
    </location>
</feature>
<dbReference type="InterPro" id="IPR032281">
    <property type="entry name" value="Ribosomal_uS2_C"/>
</dbReference>
<dbReference type="AlphaFoldDB" id="A0A1D1W3J7"/>
<keyword evidence="3 6" id="KW-0963">Cytoplasm</keyword>
<evidence type="ECO:0000256" key="6">
    <source>
        <dbReference type="HAMAP-Rule" id="MF_03015"/>
    </source>
</evidence>
<name>A0A1D1W3J7_RAMVA</name>
<dbReference type="InterPro" id="IPR005707">
    <property type="entry name" value="Ribosomal_uS2_euk/arc"/>
</dbReference>
<evidence type="ECO:0000313" key="10">
    <source>
        <dbReference type="EMBL" id="GAV08085.1"/>
    </source>
</evidence>